<keyword evidence="1" id="KW-0812">Transmembrane</keyword>
<feature type="transmembrane region" description="Helical" evidence="1">
    <location>
        <begin position="31"/>
        <end position="50"/>
    </location>
</feature>
<feature type="domain" description="DUF6534" evidence="2">
    <location>
        <begin position="184"/>
        <end position="276"/>
    </location>
</feature>
<dbReference type="PANTHER" id="PTHR40465:SF1">
    <property type="entry name" value="DUF6534 DOMAIN-CONTAINING PROTEIN"/>
    <property type="match status" value="1"/>
</dbReference>
<reference evidence="3 4" key="1">
    <citation type="submission" date="2020-07" db="EMBL/GenBank/DDBJ databases">
        <title>Comparative genomics of pyrophilous fungi reveals a link between fire events and developmental genes.</title>
        <authorList>
            <consortium name="DOE Joint Genome Institute"/>
            <person name="Steindorff A.S."/>
            <person name="Carver A."/>
            <person name="Calhoun S."/>
            <person name="Stillman K."/>
            <person name="Liu H."/>
            <person name="Lipzen A."/>
            <person name="Pangilinan J."/>
            <person name="Labutti K."/>
            <person name="Bruns T.D."/>
            <person name="Grigoriev I.V."/>
        </authorList>
    </citation>
    <scope>NUCLEOTIDE SEQUENCE [LARGE SCALE GENOMIC DNA]</scope>
    <source>
        <strain evidence="3 4">CBS 144469</strain>
    </source>
</reference>
<dbReference type="Pfam" id="PF20152">
    <property type="entry name" value="DUF6534"/>
    <property type="match status" value="1"/>
</dbReference>
<dbReference type="InterPro" id="IPR045339">
    <property type="entry name" value="DUF6534"/>
</dbReference>
<feature type="transmembrane region" description="Helical" evidence="1">
    <location>
        <begin position="176"/>
        <end position="200"/>
    </location>
</feature>
<protein>
    <recommendedName>
        <fullName evidence="2">DUF6534 domain-containing protein</fullName>
    </recommendedName>
</protein>
<feature type="transmembrane region" description="Helical" evidence="1">
    <location>
        <begin position="221"/>
        <end position="247"/>
    </location>
</feature>
<dbReference type="Proteomes" id="UP000521943">
    <property type="component" value="Unassembled WGS sequence"/>
</dbReference>
<dbReference type="EMBL" id="JACGCI010000020">
    <property type="protein sequence ID" value="KAF6757884.1"/>
    <property type="molecule type" value="Genomic_DNA"/>
</dbReference>
<gene>
    <name evidence="3" type="ORF">DFP72DRAFT_889277</name>
</gene>
<sequence length="345" mass="38661">MPASSAFIIPRDHADTGKMDSTFVASAFGPALWGTFVACIMYGYTCYFTARYFRHYANDRKWFKGTVASLWVVDTFITFFSMDYCFYYLARRYGEPEALSTAVWSLQATIFFTCFPPAISNVFYLTRLQKIGYKNVYVLGGISCLILLRLALELTSSFLTFKFPRFDDNARYKPLSLAYCSISSIADLTLAVLITRNLLITRKVMRAKAGYKRSDKTIDGVVMYMLCTGILTSVVCAISLLAIILIRDGLVDKALHGILGKLYVISVLTVLNCRESHVKEASRFEASAFGVGSDTSSISESTRGLLSRESQSLTFSPLPVQWSLTDNEKYPRSIPSVYDNRSMTS</sequence>
<evidence type="ECO:0000256" key="1">
    <source>
        <dbReference type="SAM" id="Phobius"/>
    </source>
</evidence>
<evidence type="ECO:0000259" key="2">
    <source>
        <dbReference type="Pfam" id="PF20152"/>
    </source>
</evidence>
<dbReference type="PANTHER" id="PTHR40465">
    <property type="entry name" value="CHROMOSOME 1, WHOLE GENOME SHOTGUN SEQUENCE"/>
    <property type="match status" value="1"/>
</dbReference>
<dbReference type="AlphaFoldDB" id="A0A8H6I3A2"/>
<proteinExistence type="predicted"/>
<accession>A0A8H6I3A2</accession>
<evidence type="ECO:0000313" key="4">
    <source>
        <dbReference type="Proteomes" id="UP000521943"/>
    </source>
</evidence>
<feature type="transmembrane region" description="Helical" evidence="1">
    <location>
        <begin position="62"/>
        <end position="82"/>
    </location>
</feature>
<evidence type="ECO:0000313" key="3">
    <source>
        <dbReference type="EMBL" id="KAF6757884.1"/>
    </source>
</evidence>
<comment type="caution">
    <text evidence="3">The sequence shown here is derived from an EMBL/GenBank/DDBJ whole genome shotgun (WGS) entry which is preliminary data.</text>
</comment>
<keyword evidence="1" id="KW-1133">Transmembrane helix</keyword>
<dbReference type="OrthoDB" id="2535105at2759"/>
<keyword evidence="1" id="KW-0472">Membrane</keyword>
<feature type="transmembrane region" description="Helical" evidence="1">
    <location>
        <begin position="136"/>
        <end position="156"/>
    </location>
</feature>
<keyword evidence="4" id="KW-1185">Reference proteome</keyword>
<name>A0A8H6I3A2_9AGAR</name>
<organism evidence="3 4">
    <name type="scientific">Ephemerocybe angulata</name>
    <dbReference type="NCBI Taxonomy" id="980116"/>
    <lineage>
        <taxon>Eukaryota</taxon>
        <taxon>Fungi</taxon>
        <taxon>Dikarya</taxon>
        <taxon>Basidiomycota</taxon>
        <taxon>Agaricomycotina</taxon>
        <taxon>Agaricomycetes</taxon>
        <taxon>Agaricomycetidae</taxon>
        <taxon>Agaricales</taxon>
        <taxon>Agaricineae</taxon>
        <taxon>Psathyrellaceae</taxon>
        <taxon>Ephemerocybe</taxon>
    </lineage>
</organism>
<feature type="transmembrane region" description="Helical" evidence="1">
    <location>
        <begin position="102"/>
        <end position="124"/>
    </location>
</feature>